<feature type="chain" id="PRO_5025361394" description="Secreted protein" evidence="1">
    <location>
        <begin position="19"/>
        <end position="65"/>
    </location>
</feature>
<evidence type="ECO:0000313" key="2">
    <source>
        <dbReference type="EMBL" id="KAE8986481.1"/>
    </source>
</evidence>
<comment type="caution">
    <text evidence="2">The sequence shown here is derived from an EMBL/GenBank/DDBJ whole genome shotgun (WGS) entry which is preliminary data.</text>
</comment>
<accession>A0A6A3IWN9</accession>
<evidence type="ECO:0008006" key="4">
    <source>
        <dbReference type="Google" id="ProtNLM"/>
    </source>
</evidence>
<protein>
    <recommendedName>
        <fullName evidence="4">Secreted protein</fullName>
    </recommendedName>
</protein>
<dbReference type="AlphaFoldDB" id="A0A6A3IWN9"/>
<organism evidence="2 3">
    <name type="scientific">Phytophthora rubi</name>
    <dbReference type="NCBI Taxonomy" id="129364"/>
    <lineage>
        <taxon>Eukaryota</taxon>
        <taxon>Sar</taxon>
        <taxon>Stramenopiles</taxon>
        <taxon>Oomycota</taxon>
        <taxon>Peronosporomycetes</taxon>
        <taxon>Peronosporales</taxon>
        <taxon>Peronosporaceae</taxon>
        <taxon>Phytophthora</taxon>
    </lineage>
</organism>
<proteinExistence type="predicted"/>
<gene>
    <name evidence="2" type="ORF">PR001_g22592</name>
</gene>
<sequence>MRTCVIVSSMRLMTLRLAVIWVGRRRTRLWPATSGGPTCTNGYVSTYRHVRRVSVSSLRPRRQLR</sequence>
<evidence type="ECO:0000313" key="3">
    <source>
        <dbReference type="Proteomes" id="UP000429607"/>
    </source>
</evidence>
<reference evidence="2 3" key="1">
    <citation type="submission" date="2018-09" db="EMBL/GenBank/DDBJ databases">
        <title>Genomic investigation of the strawberry pathogen Phytophthora fragariae indicates pathogenicity is determined by transcriptional variation in three key races.</title>
        <authorList>
            <person name="Adams T.M."/>
            <person name="Armitage A.D."/>
            <person name="Sobczyk M.K."/>
            <person name="Bates H.J."/>
            <person name="Dunwell J.M."/>
            <person name="Nellist C.F."/>
            <person name="Harrison R.J."/>
        </authorList>
    </citation>
    <scope>NUCLEOTIDE SEQUENCE [LARGE SCALE GENOMIC DNA]</scope>
    <source>
        <strain evidence="2 3">SCRP249</strain>
    </source>
</reference>
<dbReference type="Proteomes" id="UP000429607">
    <property type="component" value="Unassembled WGS sequence"/>
</dbReference>
<name>A0A6A3IWN9_9STRA</name>
<feature type="signal peptide" evidence="1">
    <location>
        <begin position="1"/>
        <end position="18"/>
    </location>
</feature>
<evidence type="ECO:0000256" key="1">
    <source>
        <dbReference type="SAM" id="SignalP"/>
    </source>
</evidence>
<keyword evidence="1" id="KW-0732">Signal</keyword>
<dbReference type="EMBL" id="QXFV01002533">
    <property type="protein sequence ID" value="KAE8986481.1"/>
    <property type="molecule type" value="Genomic_DNA"/>
</dbReference>